<evidence type="ECO:0000313" key="1">
    <source>
        <dbReference type="EMBL" id="KAJ9102451.1"/>
    </source>
</evidence>
<protein>
    <submittedName>
        <fullName evidence="1">Uncharacterized protein</fullName>
    </submittedName>
</protein>
<keyword evidence="2" id="KW-1185">Reference proteome</keyword>
<accession>A0ACC2VUJ1</accession>
<organism evidence="1 2">
    <name type="scientific">Naganishia friedmannii</name>
    <dbReference type="NCBI Taxonomy" id="89922"/>
    <lineage>
        <taxon>Eukaryota</taxon>
        <taxon>Fungi</taxon>
        <taxon>Dikarya</taxon>
        <taxon>Basidiomycota</taxon>
        <taxon>Agaricomycotina</taxon>
        <taxon>Tremellomycetes</taxon>
        <taxon>Filobasidiales</taxon>
        <taxon>Filobasidiaceae</taxon>
        <taxon>Naganishia</taxon>
    </lineage>
</organism>
<reference evidence="1" key="1">
    <citation type="submission" date="2023-04" db="EMBL/GenBank/DDBJ databases">
        <title>Draft Genome sequencing of Naganishia species isolated from polar environments using Oxford Nanopore Technology.</title>
        <authorList>
            <person name="Leo P."/>
            <person name="Venkateswaran K."/>
        </authorList>
    </citation>
    <scope>NUCLEOTIDE SEQUENCE</scope>
    <source>
        <strain evidence="1">MNA-CCFEE 5423</strain>
    </source>
</reference>
<dbReference type="Proteomes" id="UP001227268">
    <property type="component" value="Unassembled WGS sequence"/>
</dbReference>
<dbReference type="EMBL" id="JASBWT010000008">
    <property type="protein sequence ID" value="KAJ9102451.1"/>
    <property type="molecule type" value="Genomic_DNA"/>
</dbReference>
<gene>
    <name evidence="1" type="ORF">QFC21_002851</name>
</gene>
<proteinExistence type="predicted"/>
<comment type="caution">
    <text evidence="1">The sequence shown here is derived from an EMBL/GenBank/DDBJ whole genome shotgun (WGS) entry which is preliminary data.</text>
</comment>
<evidence type="ECO:0000313" key="2">
    <source>
        <dbReference type="Proteomes" id="UP001227268"/>
    </source>
</evidence>
<sequence length="355" mass="39053">MAQSVDNIPKDMEALWYSSATNFDIRRVPVPEINDEEVLVKVTLSGWCGTDQHIHEGEFNPSFPLIPGHEAVGRVAAFGKNVKGFKLGDKCAADVGTSCGACFYCRRGEGLLCENFAAKGVKMHGGFAEYVTYHYSKLYTFKNLTDEEATLLEPASCAIHGLDKLRPKIGVEVLLFGAGPTGLILAQLLKQNGARRVVIAAPAGMKMDLAKKLNAGDEYVELVRGDKDAQAKQFAELKKNNPYGFDIVCECTGVESMVDDSINWVRRGGTLLVYGVYNDNARVHWSPMKIFGDEITILGSFSQVFCFPRAVAYLDSGRVNVKGMVTNVFDLKDYQKALDCAESRNFVKIAIRPPQ</sequence>
<name>A0ACC2VUJ1_9TREE</name>